<evidence type="ECO:0000313" key="2">
    <source>
        <dbReference type="EMBL" id="KAF3765107.1"/>
    </source>
</evidence>
<comment type="caution">
    <text evidence="2">The sequence shown here is derived from an EMBL/GenBank/DDBJ whole genome shotgun (WGS) entry which is preliminary data.</text>
</comment>
<dbReference type="EMBL" id="MU032348">
    <property type="protein sequence ID" value="KAF3765107.1"/>
    <property type="molecule type" value="Genomic_DNA"/>
</dbReference>
<dbReference type="PROSITE" id="PS50141">
    <property type="entry name" value="A_DEAMIN_EDITASE"/>
    <property type="match status" value="1"/>
</dbReference>
<dbReference type="AlphaFoldDB" id="A0A9P5CP76"/>
<dbReference type="PANTHER" id="PTHR47803">
    <property type="entry name" value="TRNA-SPECIFIC ADENOSINE DEAMINASE 1"/>
    <property type="match status" value="1"/>
</dbReference>
<proteinExistence type="predicted"/>
<dbReference type="GO" id="GO:0043829">
    <property type="term" value="F:tRNA-specific adenosine-37 deaminase activity"/>
    <property type="evidence" value="ECO:0007669"/>
    <property type="project" value="TreeGrafter"/>
</dbReference>
<reference evidence="2" key="1">
    <citation type="journal article" date="2020" name="Phytopathology">
        <title>Genome sequence of the chestnut blight fungus Cryphonectria parasitica EP155: A fundamental resource for an archetypical invasive plant pathogen.</title>
        <authorList>
            <person name="Crouch J.A."/>
            <person name="Dawe A."/>
            <person name="Aerts A."/>
            <person name="Barry K."/>
            <person name="Churchill A.C.L."/>
            <person name="Grimwood J."/>
            <person name="Hillman B."/>
            <person name="Milgroom M.G."/>
            <person name="Pangilinan J."/>
            <person name="Smith M."/>
            <person name="Salamov A."/>
            <person name="Schmutz J."/>
            <person name="Yadav J."/>
            <person name="Grigoriev I.V."/>
            <person name="Nuss D."/>
        </authorList>
    </citation>
    <scope>NUCLEOTIDE SEQUENCE</scope>
    <source>
        <strain evidence="2">EP155</strain>
    </source>
</reference>
<dbReference type="GO" id="GO:0003723">
    <property type="term" value="F:RNA binding"/>
    <property type="evidence" value="ECO:0007669"/>
    <property type="project" value="InterPro"/>
</dbReference>
<dbReference type="PANTHER" id="PTHR47803:SF1">
    <property type="entry name" value="TRNA-SPECIFIC ADENOSINE DEAMINASE 1"/>
    <property type="match status" value="1"/>
</dbReference>
<dbReference type="GeneID" id="63838697"/>
<name>A0A9P5CP76_CRYP1</name>
<sequence>MTVTADAIASTVLKEFNKLSAKRKPQNRGNGAHEWVPLAGIVARHADGSLRCLALATGMKCLPVSKLPLAEGRILHDWHAEVLALRALNHFILEECRALLLPEGGKASPYIRRRTDPDTSGHNQPFVWAGEITLHMYCSEAPCGDASMELVMSAQEDAAPWEAPLSSGADPTAPDLLLLGRACFSHLGVVRRKPARPDAPPTLSKSCSDKLALKQCTSLLNSLTSLLVSPQGIYLDSLVLPESQFSETACQRCFSHRGRMAAVTEVQCGWTGGYQFWPFETKTTALEFDFSRRVSGGGGGGGGEGGARYVASNLATAWTANGLVENIVGGVLQGRKQTDPRGGSKLNREGLWHLAQDVAIRAGVPEIVPHGGPYKDVKDAEKLAVRRRVKEDVRAEALKGWVRNVGDEDHFLDV</sequence>
<dbReference type="InterPro" id="IPR042935">
    <property type="entry name" value="Tad1"/>
</dbReference>
<dbReference type="InterPro" id="IPR002466">
    <property type="entry name" value="A_deamin"/>
</dbReference>
<protein>
    <recommendedName>
        <fullName evidence="1">A to I editase domain-containing protein</fullName>
    </recommendedName>
</protein>
<dbReference type="Proteomes" id="UP000803844">
    <property type="component" value="Unassembled WGS sequence"/>
</dbReference>
<accession>A0A9P5CP76</accession>
<evidence type="ECO:0000259" key="1">
    <source>
        <dbReference type="PROSITE" id="PS50141"/>
    </source>
</evidence>
<dbReference type="SMART" id="SM00552">
    <property type="entry name" value="ADEAMc"/>
    <property type="match status" value="1"/>
</dbReference>
<feature type="domain" description="A to I editase" evidence="1">
    <location>
        <begin position="54"/>
        <end position="411"/>
    </location>
</feature>
<dbReference type="RefSeq" id="XP_040776068.1">
    <property type="nucleotide sequence ID" value="XM_040921568.1"/>
</dbReference>
<gene>
    <name evidence="2" type="ORF">M406DRAFT_340574</name>
</gene>
<organism evidence="2 3">
    <name type="scientific">Cryphonectria parasitica (strain ATCC 38755 / EP155)</name>
    <dbReference type="NCBI Taxonomy" id="660469"/>
    <lineage>
        <taxon>Eukaryota</taxon>
        <taxon>Fungi</taxon>
        <taxon>Dikarya</taxon>
        <taxon>Ascomycota</taxon>
        <taxon>Pezizomycotina</taxon>
        <taxon>Sordariomycetes</taxon>
        <taxon>Sordariomycetidae</taxon>
        <taxon>Diaporthales</taxon>
        <taxon>Cryphonectriaceae</taxon>
        <taxon>Cryphonectria-Endothia species complex</taxon>
        <taxon>Cryphonectria</taxon>
    </lineage>
</organism>
<dbReference type="GO" id="GO:0002100">
    <property type="term" value="P:tRNA wobble adenosine to inosine editing"/>
    <property type="evidence" value="ECO:0007669"/>
    <property type="project" value="InterPro"/>
</dbReference>
<dbReference type="OrthoDB" id="10268011at2759"/>
<evidence type="ECO:0000313" key="3">
    <source>
        <dbReference type="Proteomes" id="UP000803844"/>
    </source>
</evidence>
<dbReference type="Pfam" id="PF02137">
    <property type="entry name" value="A_deamin"/>
    <property type="match status" value="1"/>
</dbReference>
<keyword evidence="3" id="KW-1185">Reference proteome</keyword>